<dbReference type="InterPro" id="IPR008861">
    <property type="entry name" value="GpX-like"/>
</dbReference>
<proteinExistence type="predicted"/>
<keyword evidence="2" id="KW-1185">Reference proteome</keyword>
<dbReference type="AlphaFoldDB" id="A0A6G5QG46"/>
<protein>
    <submittedName>
        <fullName evidence="1">Phage tail protein X family protein</fullName>
    </submittedName>
</protein>
<organism evidence="1 2">
    <name type="scientific">Campylobacter mucosalis CCUG 21559</name>
    <dbReference type="NCBI Taxonomy" id="1032067"/>
    <lineage>
        <taxon>Bacteria</taxon>
        <taxon>Pseudomonadati</taxon>
        <taxon>Campylobacterota</taxon>
        <taxon>Epsilonproteobacteria</taxon>
        <taxon>Campylobacterales</taxon>
        <taxon>Campylobacteraceae</taxon>
        <taxon>Campylobacter</taxon>
    </lineage>
</organism>
<gene>
    <name evidence="1" type="ORF">CMUC_0677</name>
</gene>
<dbReference type="Pfam" id="PF05489">
    <property type="entry name" value="Phage_tail_X"/>
    <property type="match status" value="1"/>
</dbReference>
<reference evidence="1 2" key="1">
    <citation type="submission" date="2016-07" db="EMBL/GenBank/DDBJ databases">
        <title>Comparative genomics of the Campylobacter concisus group.</title>
        <authorList>
            <person name="Miller W.G."/>
            <person name="Yee E."/>
            <person name="Chapman M.H."/>
            <person name="Huynh S."/>
            <person name="Bono J.L."/>
            <person name="On S.L.W."/>
            <person name="StLeger J."/>
            <person name="Foster G."/>
            <person name="Parker C.T."/>
        </authorList>
    </citation>
    <scope>NUCLEOTIDE SEQUENCE [LARGE SCALE GENOMIC DNA]</scope>
    <source>
        <strain evidence="1 2">CCUG 21559</strain>
    </source>
</reference>
<name>A0A6G5QG46_9BACT</name>
<evidence type="ECO:0000313" key="2">
    <source>
        <dbReference type="Proteomes" id="UP000503264"/>
    </source>
</evidence>
<dbReference type="Proteomes" id="UP000503264">
    <property type="component" value="Chromosome"/>
</dbReference>
<sequence>MKIYIAKDNETLDHICFKIYGSLETKIYSEFLRANEILLNKHTLSGGDEVRLPEIKTQSQREVKYLWD</sequence>
<evidence type="ECO:0000313" key="1">
    <source>
        <dbReference type="EMBL" id="QCD44476.1"/>
    </source>
</evidence>
<dbReference type="EMBL" id="CP012542">
    <property type="protein sequence ID" value="QCD44476.1"/>
    <property type="molecule type" value="Genomic_DNA"/>
</dbReference>
<dbReference type="RefSeq" id="WP_171993599.1">
    <property type="nucleotide sequence ID" value="NZ_CP012542.1"/>
</dbReference>
<accession>A0A6G5QG46</accession>